<organism evidence="1">
    <name type="scientific">Musca domestica</name>
    <name type="common">House fly</name>
    <dbReference type="NCBI Taxonomy" id="7370"/>
    <lineage>
        <taxon>Eukaryota</taxon>
        <taxon>Metazoa</taxon>
        <taxon>Ecdysozoa</taxon>
        <taxon>Arthropoda</taxon>
        <taxon>Hexapoda</taxon>
        <taxon>Insecta</taxon>
        <taxon>Pterygota</taxon>
        <taxon>Neoptera</taxon>
        <taxon>Endopterygota</taxon>
        <taxon>Diptera</taxon>
        <taxon>Brachycera</taxon>
        <taxon>Muscomorpha</taxon>
        <taxon>Muscoidea</taxon>
        <taxon>Muscidae</taxon>
        <taxon>Musca</taxon>
    </lineage>
</organism>
<protein>
    <submittedName>
        <fullName evidence="1">Uncharacterized protein</fullName>
    </submittedName>
</protein>
<dbReference type="Pfam" id="PF03564">
    <property type="entry name" value="DUF1759"/>
    <property type="match status" value="1"/>
</dbReference>
<dbReference type="PANTHER" id="PTHR22954:SF3">
    <property type="entry name" value="PROTEIN CBG08539"/>
    <property type="match status" value="1"/>
</dbReference>
<dbReference type="STRING" id="7370.A0A1I8MEK9"/>
<dbReference type="EnsemblMetazoa" id="MDOA004100-RB">
    <property type="protein sequence ID" value="MDOA004100-PB"/>
    <property type="gene ID" value="MDOA004100"/>
</dbReference>
<dbReference type="PANTHER" id="PTHR22954">
    <property type="entry name" value="RETROVIRAL PROTEASE-RELATED"/>
    <property type="match status" value="1"/>
</dbReference>
<evidence type="ECO:0000313" key="1">
    <source>
        <dbReference type="EnsemblMetazoa" id="MDOA004100-PB"/>
    </source>
</evidence>
<dbReference type="InterPro" id="IPR005312">
    <property type="entry name" value="DUF1759"/>
</dbReference>
<name>A0A1I8MEK9_MUSDO</name>
<proteinExistence type="predicted"/>
<dbReference type="AlphaFoldDB" id="A0A1I8MEK9"/>
<sequence length="276" mass="32239">MELEARGIIREVECTMILMDSLETEKDIETAFDFIGKIVKTAEREILTDPEIQEQWRRLLIKKSKMLAAIREAQSKIAERVEQPYSIINKREIGVPTFSGDISEWESFHDIFKSLVHDAPYYTNAEKMHRLKAAVIGETSHIIQHLRTQDNSYDEALQLLKLTYENRRVLFNKMVDDILDQPTMDSESTKSVKQMLDATKNSIQGLKTINIQLENTEIFFARVILRKQQTRKPRETQKLSDVIQFLEQQNLALESEVEDKLLTIEMKKNKDIHLCR</sequence>
<reference evidence="1" key="1">
    <citation type="submission" date="2020-05" db="UniProtKB">
        <authorList>
            <consortium name="EnsemblMetazoa"/>
        </authorList>
    </citation>
    <scope>IDENTIFICATION</scope>
    <source>
        <strain evidence="1">Aabys</strain>
    </source>
</reference>
<accession>A0A1I8MEK9</accession>
<dbReference type="VEuPathDB" id="VectorBase:MDOMA2_017232"/>
<dbReference type="VEuPathDB" id="VectorBase:MDOA004100"/>